<gene>
    <name evidence="2" type="ORF">PPAR1163_LOCUS18008</name>
</gene>
<sequence length="989" mass="106577">MASGAEASPTTMADAAGDAGPAPLDDLSSASRALDGAFSSLSNRIAVLEKSQREPATDAVLAELEAKVRDMVSARVSGMQGKVDELSSSMRHMAEHIAGAEGDGTGTPMSPSSPLGSPAKLSGASPDGSSAKLVLEIPLIDGGMGVLQAALGKKAEAERIEETDAKVEAPRPVSPKLSTMKSTPKLQAFGRTGKGLWKALKNGLGDNGEGLLQPKKKGALSVVQQIARMEKKVTGESARAKLETRALRVALRKMDAGTAADADLDLVSEASEADAEQEPEKASAKDEVSMMLQLAVASHQMSTRCGMRASDAVALSSLLRKITVGRDEEQRFSDRMHVEKRLLDGLGLMSLLREATANLHILMMATDESTAAMDVAELASAAPAFKRDAKLTQGLQLRSSQRGRDPYGGLVDHERCRSAAAWALSMLTPAIKTMRIDSRLHMRRVLSKLLSALCLCLSKTSVDSDAGWRLEACLRAPRGVAEFEEQDTIEEGDGNKTLDAFAWLRVIGKIKHYLLELSKCLGEEEGAANAPFLFGLCHDVGDSSASDVPEGAVGNALVATLPYSTMLSSVDLVIEYLQQLMHTAETAVALAMMNVNLFPYPHRIPDPVVPNLSAALDAEKQAEMARQVAQAFKTAESLQDEVFRMAIELKRANAAIDKLKDHIAGVHADMLDTTEDRRASDAAKMAYMVERLESKLASKVALEDMETTMARLEDLQLSMQEMQDLQPQNEEELRNLQGLLERKVSRSDMQMYLKEQQKGRRKRAAGSVVHCISCGQDLPGSEGTGKHWRHMPEEGRLPLQLSKRDLKNAGFAQNKTGLYFDPDARGGRSSYGLDEPQGGGMVPGVALPGREDQALPVVHKKFPRGPTRTIFIERFSKSISINTNGTSSPTASRVNSPILYAKERPRETPTPKRARPTSAPAHRTGAQREGSAVVQMPTVRTPQRATGHFEGNTRSPANASTNMKNQLQRGASARRAARRSFSGTIGSNN</sequence>
<feature type="compositionally biased region" description="Polar residues" evidence="1">
    <location>
        <begin position="883"/>
        <end position="895"/>
    </location>
</feature>
<feature type="region of interest" description="Disordered" evidence="1">
    <location>
        <begin position="99"/>
        <end position="128"/>
    </location>
</feature>
<evidence type="ECO:0000313" key="2">
    <source>
        <dbReference type="EMBL" id="CAD9259634.1"/>
    </source>
</evidence>
<feature type="compositionally biased region" description="Low complexity" evidence="1">
    <location>
        <begin position="13"/>
        <end position="27"/>
    </location>
</feature>
<evidence type="ECO:0000256" key="1">
    <source>
        <dbReference type="SAM" id="MobiDB-lite"/>
    </source>
</evidence>
<feature type="region of interest" description="Disordered" evidence="1">
    <location>
        <begin position="883"/>
        <end position="989"/>
    </location>
</feature>
<dbReference type="AlphaFoldDB" id="A0A7S1XSQ2"/>
<feature type="compositionally biased region" description="Basic and acidic residues" evidence="1">
    <location>
        <begin position="901"/>
        <end position="910"/>
    </location>
</feature>
<feature type="region of interest" description="Disordered" evidence="1">
    <location>
        <begin position="1"/>
        <end position="29"/>
    </location>
</feature>
<dbReference type="EMBL" id="HBGJ01028290">
    <property type="protein sequence ID" value="CAD9259634.1"/>
    <property type="molecule type" value="Transcribed_RNA"/>
</dbReference>
<name>A0A7S1XSQ2_9STRA</name>
<accession>A0A7S1XSQ2</accession>
<proteinExistence type="predicted"/>
<reference evidence="2" key="1">
    <citation type="submission" date="2021-01" db="EMBL/GenBank/DDBJ databases">
        <authorList>
            <person name="Corre E."/>
            <person name="Pelletier E."/>
            <person name="Niang G."/>
            <person name="Scheremetjew M."/>
            <person name="Finn R."/>
            <person name="Kale V."/>
            <person name="Holt S."/>
            <person name="Cochrane G."/>
            <person name="Meng A."/>
            <person name="Brown T."/>
            <person name="Cohen L."/>
        </authorList>
    </citation>
    <scope>NUCLEOTIDE SEQUENCE</scope>
    <source>
        <strain evidence="2">CCMP2877</strain>
    </source>
</reference>
<protein>
    <submittedName>
        <fullName evidence="2">Uncharacterized protein</fullName>
    </submittedName>
</protein>
<organism evidence="2">
    <name type="scientific">Phaeomonas parva</name>
    <dbReference type="NCBI Taxonomy" id="124430"/>
    <lineage>
        <taxon>Eukaryota</taxon>
        <taxon>Sar</taxon>
        <taxon>Stramenopiles</taxon>
        <taxon>Ochrophyta</taxon>
        <taxon>Pinguiophyceae</taxon>
        <taxon>Pinguiochrysidales</taxon>
        <taxon>Pinguiochrysidaceae</taxon>
        <taxon>Phaeomonas</taxon>
    </lineage>
</organism>
<feature type="compositionally biased region" description="Polar residues" evidence="1">
    <location>
        <begin position="952"/>
        <end position="969"/>
    </location>
</feature>